<keyword evidence="3" id="KW-1185">Reference proteome</keyword>
<reference evidence="2 3" key="1">
    <citation type="journal article" date="2014" name="Nat. Commun.">
        <title>Klebsormidium flaccidum genome reveals primary factors for plant terrestrial adaptation.</title>
        <authorList>
            <person name="Hori K."/>
            <person name="Maruyama F."/>
            <person name="Fujisawa T."/>
            <person name="Togashi T."/>
            <person name="Yamamoto N."/>
            <person name="Seo M."/>
            <person name="Sato S."/>
            <person name="Yamada T."/>
            <person name="Mori H."/>
            <person name="Tajima N."/>
            <person name="Moriyama T."/>
            <person name="Ikeuchi M."/>
            <person name="Watanabe M."/>
            <person name="Wada H."/>
            <person name="Kobayashi K."/>
            <person name="Saito M."/>
            <person name="Masuda T."/>
            <person name="Sasaki-Sekimoto Y."/>
            <person name="Mashiguchi K."/>
            <person name="Awai K."/>
            <person name="Shimojima M."/>
            <person name="Masuda S."/>
            <person name="Iwai M."/>
            <person name="Nobusawa T."/>
            <person name="Narise T."/>
            <person name="Kondo S."/>
            <person name="Saito H."/>
            <person name="Sato R."/>
            <person name="Murakawa M."/>
            <person name="Ihara Y."/>
            <person name="Oshima-Yamada Y."/>
            <person name="Ohtaka K."/>
            <person name="Satoh M."/>
            <person name="Sonobe K."/>
            <person name="Ishii M."/>
            <person name="Ohtani R."/>
            <person name="Kanamori-Sato M."/>
            <person name="Honoki R."/>
            <person name="Miyazaki D."/>
            <person name="Mochizuki H."/>
            <person name="Umetsu J."/>
            <person name="Higashi K."/>
            <person name="Shibata D."/>
            <person name="Kamiya Y."/>
            <person name="Sato N."/>
            <person name="Nakamura Y."/>
            <person name="Tabata S."/>
            <person name="Ida S."/>
            <person name="Kurokawa K."/>
            <person name="Ohta H."/>
        </authorList>
    </citation>
    <scope>NUCLEOTIDE SEQUENCE [LARGE SCALE GENOMIC DNA]</scope>
    <source>
        <strain evidence="2 3">NIES-2285</strain>
    </source>
</reference>
<evidence type="ECO:0000313" key="2">
    <source>
        <dbReference type="EMBL" id="GAQ85847.1"/>
    </source>
</evidence>
<gene>
    <name evidence="2" type="ORF">KFL_002570150</name>
</gene>
<evidence type="ECO:0000256" key="1">
    <source>
        <dbReference type="SAM" id="MobiDB-lite"/>
    </source>
</evidence>
<sequence length="425" mass="46699">MNSRAASAGLLWTHNSASLQLKGSCLRLIPPEGSLHVARLLGGGGRVVRWIAGSVGESSLKNAAKGRTRGSGRSGKGGTVPTLSRRNSDSSLGPAHGTDLNGASELDVHGTRRNGEEGEAQPVLSEVKGEPKHAQRSAAAARTKAGPRLMTAESATTDRSSRASSEGSTNSRLRTVEASIPDSKAPVCIQCQRAKLPCDYQKIKSSSDKRADTCRACLAVIKARRLNQDMGHLKLDVDEAWARAKACTKCHHKKELRDFSVNKRRGDQVDYICRSCRSVSAKTLEPHVPTDAPQRCLKCQELKPASEYNRNIRHSTGLYASCKECLKEMARERQHRLEATGVYTPRESKFCWRCEVQKPISLFYKKRGAYDGLTSECKACISAEKKRKYRAKKMGANLIRIRKEEAIEDEDRGSERKEEAAGKQP</sequence>
<organism evidence="2 3">
    <name type="scientific">Klebsormidium nitens</name>
    <name type="common">Green alga</name>
    <name type="synonym">Ulothrix nitens</name>
    <dbReference type="NCBI Taxonomy" id="105231"/>
    <lineage>
        <taxon>Eukaryota</taxon>
        <taxon>Viridiplantae</taxon>
        <taxon>Streptophyta</taxon>
        <taxon>Klebsormidiophyceae</taxon>
        <taxon>Klebsormidiales</taxon>
        <taxon>Klebsormidiaceae</taxon>
        <taxon>Klebsormidium</taxon>
    </lineage>
</organism>
<feature type="compositionally biased region" description="Basic and acidic residues" evidence="1">
    <location>
        <begin position="106"/>
        <end position="116"/>
    </location>
</feature>
<dbReference type="InterPro" id="IPR036280">
    <property type="entry name" value="Multihaem_cyt_sf"/>
</dbReference>
<feature type="region of interest" description="Disordered" evidence="1">
    <location>
        <begin position="405"/>
        <end position="425"/>
    </location>
</feature>
<dbReference type="Proteomes" id="UP000054558">
    <property type="component" value="Unassembled WGS sequence"/>
</dbReference>
<dbReference type="AlphaFoldDB" id="A0A1Y1IAV5"/>
<feature type="compositionally biased region" description="Polar residues" evidence="1">
    <location>
        <begin position="81"/>
        <end position="91"/>
    </location>
</feature>
<evidence type="ECO:0008006" key="4">
    <source>
        <dbReference type="Google" id="ProtNLM"/>
    </source>
</evidence>
<dbReference type="SUPFAM" id="SSF48695">
    <property type="entry name" value="Multiheme cytochromes"/>
    <property type="match status" value="1"/>
</dbReference>
<feature type="compositionally biased region" description="Basic and acidic residues" evidence="1">
    <location>
        <begin position="413"/>
        <end position="425"/>
    </location>
</feature>
<name>A0A1Y1IAV5_KLENI</name>
<dbReference type="EMBL" id="DF237206">
    <property type="protein sequence ID" value="GAQ85847.1"/>
    <property type="molecule type" value="Genomic_DNA"/>
</dbReference>
<proteinExistence type="predicted"/>
<protein>
    <recommendedName>
        <fullName evidence="4">Stc1 domain-containing protein</fullName>
    </recommendedName>
</protein>
<feature type="region of interest" description="Disordered" evidence="1">
    <location>
        <begin position="61"/>
        <end position="176"/>
    </location>
</feature>
<accession>A0A1Y1IAV5</accession>
<feature type="compositionally biased region" description="Low complexity" evidence="1">
    <location>
        <begin position="136"/>
        <end position="166"/>
    </location>
</feature>
<evidence type="ECO:0000313" key="3">
    <source>
        <dbReference type="Proteomes" id="UP000054558"/>
    </source>
</evidence>